<dbReference type="EMBL" id="JBJQOH010000007">
    <property type="protein sequence ID" value="KAL3680217.1"/>
    <property type="molecule type" value="Genomic_DNA"/>
</dbReference>
<evidence type="ECO:0000313" key="3">
    <source>
        <dbReference type="Proteomes" id="UP001633002"/>
    </source>
</evidence>
<proteinExistence type="predicted"/>
<name>A0ABD3GP15_9MARC</name>
<evidence type="ECO:0000313" key="2">
    <source>
        <dbReference type="EMBL" id="KAL3680217.1"/>
    </source>
</evidence>
<accession>A0ABD3GP15</accession>
<comment type="caution">
    <text evidence="2">The sequence shown here is derived from an EMBL/GenBank/DDBJ whole genome shotgun (WGS) entry which is preliminary data.</text>
</comment>
<sequence length="73" mass="7921">MADPLGMVTPTRQSGVHMLSSERYYTENRPTSNSPGLSFASLSSTGRQASSGSFKHPQKPIRDHAIENTEPST</sequence>
<protein>
    <submittedName>
        <fullName evidence="2">Uncharacterized protein</fullName>
    </submittedName>
</protein>
<organism evidence="2 3">
    <name type="scientific">Riccia sorocarpa</name>
    <dbReference type="NCBI Taxonomy" id="122646"/>
    <lineage>
        <taxon>Eukaryota</taxon>
        <taxon>Viridiplantae</taxon>
        <taxon>Streptophyta</taxon>
        <taxon>Embryophyta</taxon>
        <taxon>Marchantiophyta</taxon>
        <taxon>Marchantiopsida</taxon>
        <taxon>Marchantiidae</taxon>
        <taxon>Marchantiales</taxon>
        <taxon>Ricciaceae</taxon>
        <taxon>Riccia</taxon>
    </lineage>
</organism>
<dbReference type="AlphaFoldDB" id="A0ABD3GP15"/>
<feature type="region of interest" description="Disordered" evidence="1">
    <location>
        <begin position="1"/>
        <end position="73"/>
    </location>
</feature>
<feature type="compositionally biased region" description="Polar residues" evidence="1">
    <location>
        <begin position="28"/>
        <end position="53"/>
    </location>
</feature>
<evidence type="ECO:0000256" key="1">
    <source>
        <dbReference type="SAM" id="MobiDB-lite"/>
    </source>
</evidence>
<reference evidence="2 3" key="1">
    <citation type="submission" date="2024-09" db="EMBL/GenBank/DDBJ databases">
        <title>Chromosome-scale assembly of Riccia sorocarpa.</title>
        <authorList>
            <person name="Paukszto L."/>
        </authorList>
    </citation>
    <scope>NUCLEOTIDE SEQUENCE [LARGE SCALE GENOMIC DNA]</scope>
    <source>
        <strain evidence="2">LP-2024</strain>
        <tissue evidence="2">Aerial parts of the thallus</tissue>
    </source>
</reference>
<gene>
    <name evidence="2" type="ORF">R1sor_023173</name>
</gene>
<dbReference type="Proteomes" id="UP001633002">
    <property type="component" value="Unassembled WGS sequence"/>
</dbReference>
<keyword evidence="3" id="KW-1185">Reference proteome</keyword>